<evidence type="ECO:0000256" key="5">
    <source>
        <dbReference type="ARBA" id="ARBA00022723"/>
    </source>
</evidence>
<dbReference type="GO" id="GO:0055085">
    <property type="term" value="P:transmembrane transport"/>
    <property type="evidence" value="ECO:0007669"/>
    <property type="project" value="InterPro"/>
</dbReference>
<dbReference type="SUPFAM" id="SSF47473">
    <property type="entry name" value="EF-hand"/>
    <property type="match status" value="1"/>
</dbReference>
<evidence type="ECO:0000256" key="9">
    <source>
        <dbReference type="ARBA" id="ARBA00022989"/>
    </source>
</evidence>
<evidence type="ECO:0000256" key="13">
    <source>
        <dbReference type="RuleBase" id="RU000488"/>
    </source>
</evidence>
<evidence type="ECO:0000256" key="2">
    <source>
        <dbReference type="ARBA" id="ARBA00006375"/>
    </source>
</evidence>
<dbReference type="STRING" id="45607.A0A2T0FMQ3"/>
<feature type="repeat" description="Solcar" evidence="12">
    <location>
        <begin position="285"/>
        <end position="372"/>
    </location>
</feature>
<sequence>MGAPEVLKRLRKLRSEKGELDSAEYLDRPVLALLYRDCYYPFANADKVADRLISAIDEDTHPAQNREDERGVTLGQLSEFLRVRTSELDRVFRSIPKRSKEGIQLDELLAYFDKHHVQYDDSQVTLLYRALDRDGDGYVSFDDFRHQLMLVPRRANDPTLFRDAYAFFVDDLEFSSDSDVTLAAESQHGLGYFWAGGVAGVVSRTCTAPFDRIKVYLIAQSAAVPMTTMQAIKAIYARGGLRGFFVGNGLNIMKVLPESAVKFGGFEMAKRCFAHLEGVEDPADISRISTFVAGGLGGMVAQLCVYPIDTLKFRVQCAKPIGPGRSVLASTLHEMWAANGLHTFYRGITVGVLGIFPFAALDLGIFSVLKSTYIKRQSHSAHIDPSDVQMSNMAVLTMGAISGSIGASAVYPINLVRTRIQTQGTPAHPYIYKGFGDCCTQTFRRDGWRGFFRGLGPNLAKVAPSVSISYLVYENAKHFLGLD</sequence>
<keyword evidence="4 12" id="KW-0812">Transmembrane</keyword>
<name>A0A2T0FMQ3_9ASCO</name>
<organism evidence="16 17">
    <name type="scientific">Wickerhamiella sorbophila</name>
    <dbReference type="NCBI Taxonomy" id="45607"/>
    <lineage>
        <taxon>Eukaryota</taxon>
        <taxon>Fungi</taxon>
        <taxon>Dikarya</taxon>
        <taxon>Ascomycota</taxon>
        <taxon>Saccharomycotina</taxon>
        <taxon>Dipodascomycetes</taxon>
        <taxon>Dipodascales</taxon>
        <taxon>Trichomonascaceae</taxon>
        <taxon>Wickerhamiella</taxon>
    </lineage>
</organism>
<dbReference type="FunFam" id="1.50.40.10:FF:000016">
    <property type="entry name" value="Solute carrier family 25 member 23"/>
    <property type="match status" value="1"/>
</dbReference>
<evidence type="ECO:0000256" key="4">
    <source>
        <dbReference type="ARBA" id="ARBA00022692"/>
    </source>
</evidence>
<keyword evidence="5" id="KW-0479">Metal-binding</keyword>
<reference evidence="16 17" key="1">
    <citation type="submission" date="2017-04" db="EMBL/GenBank/DDBJ databases">
        <title>Genome sequencing of [Candida] sorbophila.</title>
        <authorList>
            <person name="Ahn J.O."/>
        </authorList>
    </citation>
    <scope>NUCLEOTIDE SEQUENCE [LARGE SCALE GENOMIC DNA]</scope>
    <source>
        <strain evidence="16 17">DS02</strain>
    </source>
</reference>
<dbReference type="InterPro" id="IPR002067">
    <property type="entry name" value="MCP"/>
</dbReference>
<dbReference type="SUPFAM" id="SSF103506">
    <property type="entry name" value="Mitochondrial carrier"/>
    <property type="match status" value="1"/>
</dbReference>
<evidence type="ECO:0000256" key="7">
    <source>
        <dbReference type="ARBA" id="ARBA00022792"/>
    </source>
</evidence>
<dbReference type="GO" id="GO:0005509">
    <property type="term" value="F:calcium ion binding"/>
    <property type="evidence" value="ECO:0007669"/>
    <property type="project" value="InterPro"/>
</dbReference>
<keyword evidence="7" id="KW-0999">Mitochondrion inner membrane</keyword>
<dbReference type="InterPro" id="IPR023395">
    <property type="entry name" value="MCP_dom_sf"/>
</dbReference>
<dbReference type="Gene3D" id="1.50.40.10">
    <property type="entry name" value="Mitochondrial carrier domain"/>
    <property type="match status" value="1"/>
</dbReference>
<proteinExistence type="inferred from homology"/>
<comment type="subcellular location">
    <subcellularLocation>
        <location evidence="1">Mitochondrion inner membrane</location>
        <topology evidence="1">Multi-pass membrane protein</topology>
    </subcellularLocation>
</comment>
<evidence type="ECO:0000256" key="10">
    <source>
        <dbReference type="ARBA" id="ARBA00023128"/>
    </source>
</evidence>
<keyword evidence="3 13" id="KW-0813">Transport</keyword>
<dbReference type="GeneID" id="36517640"/>
<keyword evidence="9 14" id="KW-1133">Transmembrane helix</keyword>
<evidence type="ECO:0000256" key="3">
    <source>
        <dbReference type="ARBA" id="ARBA00022448"/>
    </source>
</evidence>
<dbReference type="OrthoDB" id="270584at2759"/>
<dbReference type="GO" id="GO:0005743">
    <property type="term" value="C:mitochondrial inner membrane"/>
    <property type="evidence" value="ECO:0007669"/>
    <property type="project" value="UniProtKB-SubCell"/>
</dbReference>
<keyword evidence="6" id="KW-0677">Repeat</keyword>
<evidence type="ECO:0000313" key="17">
    <source>
        <dbReference type="Proteomes" id="UP000238350"/>
    </source>
</evidence>
<accession>A0A2T0FMQ3</accession>
<gene>
    <name evidence="16" type="ORF">B9G98_03892</name>
</gene>
<dbReference type="InterPro" id="IPR011992">
    <property type="entry name" value="EF-hand-dom_pair"/>
</dbReference>
<feature type="transmembrane region" description="Helical" evidence="14">
    <location>
        <begin position="344"/>
        <end position="369"/>
    </location>
</feature>
<dbReference type="PROSITE" id="PS50222">
    <property type="entry name" value="EF_HAND_2"/>
    <property type="match status" value="1"/>
</dbReference>
<comment type="similarity">
    <text evidence="2 13">Belongs to the mitochondrial carrier (TC 2.A.29) family.</text>
</comment>
<evidence type="ECO:0000256" key="12">
    <source>
        <dbReference type="PROSITE-ProRule" id="PRU00282"/>
    </source>
</evidence>
<dbReference type="InterPro" id="IPR018247">
    <property type="entry name" value="EF_Hand_1_Ca_BS"/>
</dbReference>
<evidence type="ECO:0000256" key="8">
    <source>
        <dbReference type="ARBA" id="ARBA00022837"/>
    </source>
</evidence>
<keyword evidence="8" id="KW-0106">Calcium</keyword>
<keyword evidence="10" id="KW-0496">Mitochondrion</keyword>
<dbReference type="InterPro" id="IPR018108">
    <property type="entry name" value="MCP_transmembrane"/>
</dbReference>
<dbReference type="Proteomes" id="UP000238350">
    <property type="component" value="Unassembled WGS sequence"/>
</dbReference>
<dbReference type="Gene3D" id="1.10.238.10">
    <property type="entry name" value="EF-hand"/>
    <property type="match status" value="1"/>
</dbReference>
<dbReference type="InterPro" id="IPR002048">
    <property type="entry name" value="EF_hand_dom"/>
</dbReference>
<dbReference type="Pfam" id="PF00153">
    <property type="entry name" value="Mito_carr"/>
    <property type="match status" value="3"/>
</dbReference>
<protein>
    <submittedName>
        <fullName evidence="16">Calcium-binding mitochondrial carrier SAL1</fullName>
    </submittedName>
</protein>
<dbReference type="PROSITE" id="PS00018">
    <property type="entry name" value="EF_HAND_1"/>
    <property type="match status" value="1"/>
</dbReference>
<dbReference type="AlphaFoldDB" id="A0A2T0FMQ3"/>
<feature type="domain" description="EF-hand" evidence="15">
    <location>
        <begin position="119"/>
        <end position="154"/>
    </location>
</feature>
<dbReference type="EMBL" id="NDIQ01000022">
    <property type="protein sequence ID" value="PRT56272.1"/>
    <property type="molecule type" value="Genomic_DNA"/>
</dbReference>
<evidence type="ECO:0000313" key="16">
    <source>
        <dbReference type="EMBL" id="PRT56272.1"/>
    </source>
</evidence>
<evidence type="ECO:0000256" key="1">
    <source>
        <dbReference type="ARBA" id="ARBA00004448"/>
    </source>
</evidence>
<dbReference type="CDD" id="cd00051">
    <property type="entry name" value="EFh"/>
    <property type="match status" value="1"/>
</dbReference>
<evidence type="ECO:0000256" key="11">
    <source>
        <dbReference type="ARBA" id="ARBA00023136"/>
    </source>
</evidence>
<keyword evidence="17" id="KW-1185">Reference proteome</keyword>
<dbReference type="PROSITE" id="PS50920">
    <property type="entry name" value="SOLCAR"/>
    <property type="match status" value="3"/>
</dbReference>
<feature type="repeat" description="Solcar" evidence="12">
    <location>
        <begin position="187"/>
        <end position="272"/>
    </location>
</feature>
<evidence type="ECO:0000256" key="14">
    <source>
        <dbReference type="SAM" id="Phobius"/>
    </source>
</evidence>
<keyword evidence="11 12" id="KW-0472">Membrane</keyword>
<evidence type="ECO:0000259" key="15">
    <source>
        <dbReference type="PROSITE" id="PS50222"/>
    </source>
</evidence>
<dbReference type="PRINTS" id="PR00926">
    <property type="entry name" value="MITOCARRIER"/>
</dbReference>
<evidence type="ECO:0000256" key="6">
    <source>
        <dbReference type="ARBA" id="ARBA00022737"/>
    </source>
</evidence>
<comment type="caution">
    <text evidence="16">The sequence shown here is derived from an EMBL/GenBank/DDBJ whole genome shotgun (WGS) entry which is preliminary data.</text>
</comment>
<dbReference type="RefSeq" id="XP_024666217.1">
    <property type="nucleotide sequence ID" value="XM_024810449.1"/>
</dbReference>
<feature type="repeat" description="Solcar" evidence="12">
    <location>
        <begin position="390"/>
        <end position="479"/>
    </location>
</feature>
<dbReference type="PANTHER" id="PTHR24089">
    <property type="entry name" value="SOLUTE CARRIER FAMILY 25"/>
    <property type="match status" value="1"/>
</dbReference>